<dbReference type="SMART" id="SM00278">
    <property type="entry name" value="HhH1"/>
    <property type="match status" value="2"/>
</dbReference>
<dbReference type="RefSeq" id="WP_146574340.1">
    <property type="nucleotide sequence ID" value="NZ_SJPH01000004.1"/>
</dbReference>
<evidence type="ECO:0000313" key="3">
    <source>
        <dbReference type="EMBL" id="TWT43318.1"/>
    </source>
</evidence>
<keyword evidence="1" id="KW-0812">Transmembrane</keyword>
<dbReference type="GO" id="GO:0006281">
    <property type="term" value="P:DNA repair"/>
    <property type="evidence" value="ECO:0007669"/>
    <property type="project" value="InterPro"/>
</dbReference>
<dbReference type="GO" id="GO:0003677">
    <property type="term" value="F:DNA binding"/>
    <property type="evidence" value="ECO:0007669"/>
    <property type="project" value="InterPro"/>
</dbReference>
<dbReference type="InterPro" id="IPR010994">
    <property type="entry name" value="RuvA_2-like"/>
</dbReference>
<dbReference type="SUPFAM" id="SSF47781">
    <property type="entry name" value="RuvA domain 2-like"/>
    <property type="match status" value="1"/>
</dbReference>
<dbReference type="Gene3D" id="1.10.150.320">
    <property type="entry name" value="Photosystem II 12 kDa extrinsic protein"/>
    <property type="match status" value="1"/>
</dbReference>
<evidence type="ECO:0000256" key="1">
    <source>
        <dbReference type="SAM" id="Phobius"/>
    </source>
</evidence>
<evidence type="ECO:0000259" key="2">
    <source>
        <dbReference type="SMART" id="SM00278"/>
    </source>
</evidence>
<feature type="domain" description="Helix-hairpin-helix DNA-binding motif class 1" evidence="2">
    <location>
        <begin position="92"/>
        <end position="111"/>
    </location>
</feature>
<accession>A0A5C5VXF2</accession>
<dbReference type="EMBL" id="SJPH01000004">
    <property type="protein sequence ID" value="TWT43318.1"/>
    <property type="molecule type" value="Genomic_DNA"/>
</dbReference>
<dbReference type="PANTHER" id="PTHR21180:SF32">
    <property type="entry name" value="ENDONUCLEASE_EXONUCLEASE_PHOSPHATASE FAMILY DOMAIN-CONTAINING PROTEIN 1"/>
    <property type="match status" value="1"/>
</dbReference>
<sequence>MASPLLRRADQLSIAVLTGIVLAGIVAWWIGNGGHRGELITIDNAPPLEYRFLVNLNEAAWPELAQLPGVGETLAKRIVASRNADGAFRAADDLRRVNGIGPRKLDAVRRYLLPLADEAQVAHEAGPPASAVNAAEKRG</sequence>
<gene>
    <name evidence="3" type="primary">comEA</name>
    <name evidence="3" type="ORF">Pla111_22690</name>
</gene>
<name>A0A5C5VXF2_9BACT</name>
<dbReference type="PANTHER" id="PTHR21180">
    <property type="entry name" value="ENDONUCLEASE/EXONUCLEASE/PHOSPHATASE FAMILY DOMAIN-CONTAINING PROTEIN 1"/>
    <property type="match status" value="1"/>
</dbReference>
<reference evidence="3 4" key="1">
    <citation type="submission" date="2019-02" db="EMBL/GenBank/DDBJ databases">
        <title>Deep-cultivation of Planctomycetes and their phenomic and genomic characterization uncovers novel biology.</title>
        <authorList>
            <person name="Wiegand S."/>
            <person name="Jogler M."/>
            <person name="Boedeker C."/>
            <person name="Pinto D."/>
            <person name="Vollmers J."/>
            <person name="Rivas-Marin E."/>
            <person name="Kohn T."/>
            <person name="Peeters S.H."/>
            <person name="Heuer A."/>
            <person name="Rast P."/>
            <person name="Oberbeckmann S."/>
            <person name="Bunk B."/>
            <person name="Jeske O."/>
            <person name="Meyerdierks A."/>
            <person name="Storesund J.E."/>
            <person name="Kallscheuer N."/>
            <person name="Luecker S."/>
            <person name="Lage O.M."/>
            <person name="Pohl T."/>
            <person name="Merkel B.J."/>
            <person name="Hornburger P."/>
            <person name="Mueller R.-W."/>
            <person name="Bruemmer F."/>
            <person name="Labrenz M."/>
            <person name="Spormann A.M."/>
            <person name="Op Den Camp H."/>
            <person name="Overmann J."/>
            <person name="Amann R."/>
            <person name="Jetten M.S.M."/>
            <person name="Mascher T."/>
            <person name="Medema M.H."/>
            <person name="Devos D.P."/>
            <person name="Kaster A.-K."/>
            <person name="Ovreas L."/>
            <person name="Rohde M."/>
            <person name="Galperin M.Y."/>
            <person name="Jogler C."/>
        </authorList>
    </citation>
    <scope>NUCLEOTIDE SEQUENCE [LARGE SCALE GENOMIC DNA]</scope>
    <source>
        <strain evidence="3 4">Pla111</strain>
    </source>
</reference>
<feature type="domain" description="Helix-hairpin-helix DNA-binding motif class 1" evidence="2">
    <location>
        <begin position="62"/>
        <end position="81"/>
    </location>
</feature>
<comment type="caution">
    <text evidence="3">The sequence shown here is derived from an EMBL/GenBank/DDBJ whole genome shotgun (WGS) entry which is preliminary data.</text>
</comment>
<feature type="transmembrane region" description="Helical" evidence="1">
    <location>
        <begin position="12"/>
        <end position="31"/>
    </location>
</feature>
<protein>
    <submittedName>
        <fullName evidence="3">ComE operon protein 1</fullName>
    </submittedName>
</protein>
<dbReference type="OrthoDB" id="9790239at2"/>
<organism evidence="3 4">
    <name type="scientific">Botrimarina hoheduenensis</name>
    <dbReference type="NCBI Taxonomy" id="2528000"/>
    <lineage>
        <taxon>Bacteria</taxon>
        <taxon>Pseudomonadati</taxon>
        <taxon>Planctomycetota</taxon>
        <taxon>Planctomycetia</taxon>
        <taxon>Pirellulales</taxon>
        <taxon>Lacipirellulaceae</taxon>
        <taxon>Botrimarina</taxon>
    </lineage>
</organism>
<dbReference type="Pfam" id="PF12836">
    <property type="entry name" value="HHH_3"/>
    <property type="match status" value="1"/>
</dbReference>
<proteinExistence type="predicted"/>
<keyword evidence="1" id="KW-1133">Transmembrane helix</keyword>
<dbReference type="Proteomes" id="UP000318995">
    <property type="component" value="Unassembled WGS sequence"/>
</dbReference>
<keyword evidence="1" id="KW-0472">Membrane</keyword>
<dbReference type="AlphaFoldDB" id="A0A5C5VXF2"/>
<dbReference type="InterPro" id="IPR051675">
    <property type="entry name" value="Endo/Exo/Phosphatase_dom_1"/>
</dbReference>
<dbReference type="InterPro" id="IPR003583">
    <property type="entry name" value="Hlx-hairpin-Hlx_DNA-bd_motif"/>
</dbReference>
<evidence type="ECO:0000313" key="4">
    <source>
        <dbReference type="Proteomes" id="UP000318995"/>
    </source>
</evidence>
<keyword evidence="4" id="KW-1185">Reference proteome</keyword>